<dbReference type="Gene3D" id="2.40.420.20">
    <property type="match status" value="1"/>
</dbReference>
<dbReference type="Gene3D" id="2.40.50.100">
    <property type="match status" value="1"/>
</dbReference>
<comment type="caution">
    <text evidence="3">The sequence shown here is derived from an EMBL/GenBank/DDBJ whole genome shotgun (WGS) entry which is preliminary data.</text>
</comment>
<keyword evidence="4" id="KW-1185">Reference proteome</keyword>
<organism evidence="3 4">
    <name type="scientific">Paenibacillus agricola</name>
    <dbReference type="NCBI Taxonomy" id="2716264"/>
    <lineage>
        <taxon>Bacteria</taxon>
        <taxon>Bacillati</taxon>
        <taxon>Bacillota</taxon>
        <taxon>Bacilli</taxon>
        <taxon>Bacillales</taxon>
        <taxon>Paenibacillaceae</taxon>
        <taxon>Paenibacillus</taxon>
    </lineage>
</organism>
<sequence>MELENEPSDRRRKRTILVVFIVFMGLLLFFTLFSNTLQSLALPKVRTEKPANGSLLFTIEGSGMLQPVAEARLANPAGLKVQKILVKEGDRVKKGQQLIIYDSKSVEREMEDEITNLDKQKIGLQNMQDQFIQSSMEGDELKIRNARRDIETQKLDLGMQERKVNELRDRLTNQQEMIAPFDGIITKLNALEGVTSAGEPDILIANSSLGYRFDISADSTLLSSLGISIGEKIEVEVHTVQEQQARMIDGTIDEVANAEPRTESVSGEEARLTPTIPQKALRVSVNDSELKGGEKAEIKFEKRSHQEGLVISNEAIHQDREGMFVYKIDEQRGALGNIFVARKVRIQSSEANGKETMIQTDSIYEVDMIILESSEPLQDGNRVRLQ</sequence>
<dbReference type="PANTHER" id="PTHR30469">
    <property type="entry name" value="MULTIDRUG RESISTANCE PROTEIN MDTA"/>
    <property type="match status" value="1"/>
</dbReference>
<evidence type="ECO:0000256" key="1">
    <source>
        <dbReference type="SAM" id="Coils"/>
    </source>
</evidence>
<evidence type="ECO:0000313" key="3">
    <source>
        <dbReference type="EMBL" id="NHN29616.1"/>
    </source>
</evidence>
<evidence type="ECO:0000256" key="2">
    <source>
        <dbReference type="SAM" id="Phobius"/>
    </source>
</evidence>
<keyword evidence="2" id="KW-1133">Transmembrane helix</keyword>
<name>A0ABX0J1A6_9BACL</name>
<dbReference type="Proteomes" id="UP001165962">
    <property type="component" value="Unassembled WGS sequence"/>
</dbReference>
<accession>A0ABX0J1A6</accession>
<dbReference type="RefSeq" id="WP_166147738.1">
    <property type="nucleotide sequence ID" value="NZ_JAAOIW010000002.1"/>
</dbReference>
<evidence type="ECO:0000313" key="4">
    <source>
        <dbReference type="Proteomes" id="UP001165962"/>
    </source>
</evidence>
<protein>
    <submittedName>
        <fullName evidence="3">Biotin/lipoyl-binding protein</fullName>
    </submittedName>
</protein>
<dbReference type="SUPFAM" id="SSF111369">
    <property type="entry name" value="HlyD-like secretion proteins"/>
    <property type="match status" value="1"/>
</dbReference>
<reference evidence="3" key="1">
    <citation type="submission" date="2020-03" db="EMBL/GenBank/DDBJ databases">
        <title>Draft sequencing of Paenibacilllus sp. S3N08.</title>
        <authorList>
            <person name="Kim D.-U."/>
        </authorList>
    </citation>
    <scope>NUCLEOTIDE SEQUENCE</scope>
    <source>
        <strain evidence="3">S3N08</strain>
    </source>
</reference>
<feature type="transmembrane region" description="Helical" evidence="2">
    <location>
        <begin position="15"/>
        <end position="33"/>
    </location>
</feature>
<keyword evidence="1" id="KW-0175">Coiled coil</keyword>
<dbReference type="EMBL" id="JAAOIW010000002">
    <property type="protein sequence ID" value="NHN29616.1"/>
    <property type="molecule type" value="Genomic_DNA"/>
</dbReference>
<keyword evidence="2" id="KW-0472">Membrane</keyword>
<feature type="coiled-coil region" evidence="1">
    <location>
        <begin position="107"/>
        <end position="177"/>
    </location>
</feature>
<dbReference type="PANTHER" id="PTHR30469:SF15">
    <property type="entry name" value="HLYD FAMILY OF SECRETION PROTEINS"/>
    <property type="match status" value="1"/>
</dbReference>
<keyword evidence="2" id="KW-0812">Transmembrane</keyword>
<proteinExistence type="predicted"/>
<gene>
    <name evidence="3" type="ORF">G9U52_07185</name>
</gene>